<proteinExistence type="predicted"/>
<evidence type="ECO:0000313" key="1">
    <source>
        <dbReference type="EMBL" id="CCI11229.1"/>
    </source>
</evidence>
<evidence type="ECO:0000313" key="2">
    <source>
        <dbReference type="Proteomes" id="UP000053237"/>
    </source>
</evidence>
<reference evidence="1 2" key="1">
    <citation type="submission" date="2012-05" db="EMBL/GenBank/DDBJ databases">
        <title>Recombination and specialization in a pathogen metapopulation.</title>
        <authorList>
            <person name="Gardiner A."/>
            <person name="Kemen E."/>
            <person name="Schultz-Larsen T."/>
            <person name="MacLean D."/>
            <person name="Van Oosterhout C."/>
            <person name="Jones J.D.G."/>
        </authorList>
    </citation>
    <scope>NUCLEOTIDE SEQUENCE [LARGE SCALE GENOMIC DNA]</scope>
    <source>
        <strain evidence="1 2">Ac Nc2</strain>
    </source>
</reference>
<accession>A0A024FX40</accession>
<comment type="caution">
    <text evidence="1">The sequence shown here is derived from an EMBL/GenBank/DDBJ whole genome shotgun (WGS) entry which is preliminary data.</text>
</comment>
<dbReference type="InParanoid" id="A0A024FX40"/>
<dbReference type="Proteomes" id="UP000053237">
    <property type="component" value="Unassembled WGS sequence"/>
</dbReference>
<dbReference type="EMBL" id="CAIX01000870">
    <property type="protein sequence ID" value="CCI11229.1"/>
    <property type="molecule type" value="Genomic_DNA"/>
</dbReference>
<keyword evidence="2" id="KW-1185">Reference proteome</keyword>
<name>A0A024FX40_9STRA</name>
<organism evidence="1 2">
    <name type="scientific">Albugo candida</name>
    <dbReference type="NCBI Taxonomy" id="65357"/>
    <lineage>
        <taxon>Eukaryota</taxon>
        <taxon>Sar</taxon>
        <taxon>Stramenopiles</taxon>
        <taxon>Oomycota</taxon>
        <taxon>Peronosporomycetes</taxon>
        <taxon>Albuginales</taxon>
        <taxon>Albuginaceae</taxon>
        <taxon>Albugo</taxon>
    </lineage>
</organism>
<dbReference type="AlphaFoldDB" id="A0A024FX40"/>
<sequence>MIPEDGIFRSVLMGCINRFIAKKLERTLSLSRMHASATSLPSAFLKFSLSSAFLLLRLHHRAFFIPRADKTWIQANIDTFLLNFGALICATAIRESDSIIFFPYESARSLQIFAIASTVSMKMK</sequence>
<protein>
    <submittedName>
        <fullName evidence="1">Uncharacterized protein</fullName>
    </submittedName>
</protein>
<gene>
    <name evidence="1" type="ORF">BN9_125820</name>
</gene>